<accession>A0A226D8K1</accession>
<organism evidence="1 2">
    <name type="scientific">Folsomia candida</name>
    <name type="common">Springtail</name>
    <dbReference type="NCBI Taxonomy" id="158441"/>
    <lineage>
        <taxon>Eukaryota</taxon>
        <taxon>Metazoa</taxon>
        <taxon>Ecdysozoa</taxon>
        <taxon>Arthropoda</taxon>
        <taxon>Hexapoda</taxon>
        <taxon>Collembola</taxon>
        <taxon>Entomobryomorpha</taxon>
        <taxon>Isotomoidea</taxon>
        <taxon>Isotomidae</taxon>
        <taxon>Proisotominae</taxon>
        <taxon>Folsomia</taxon>
    </lineage>
</organism>
<gene>
    <name evidence="1" type="ORF">Fcan01_24166</name>
</gene>
<sequence>MEWDSLARTKEKNQKLSHVNPFLTSEVAAQLSRDIAFELYYARTSETHNVEDVRTLRDGTTKKISWEFTTVAITEIQGNIYISASIFSKTTNRNKYADFGLDVVDMAIATKEMSEFKGKIRFVNQDRKPENRDQSRGAHAEAQLINVIKSAQGTGDKFVLGINKPMCKLCRDAVPATIAEGIEHVDVGYIDKKGNTVTKRLKGLHNKLSSSETGDAVYQLPEKINIKVYEDIFEGEKNIFDANKCPDCEALYGLTEGLRGKEKKREKLDSNRGQDDLHYQIKLVRSNSEDAFELDKQGKQDEQELDKQPQLIVDKILKEDPTAKLHLATFGDYPTVENHNENATHCYRYELTTSNKDTFLAAVENVDSTYGGRDEYESSLTALLHS</sequence>
<proteinExistence type="predicted"/>
<evidence type="ECO:0000313" key="2">
    <source>
        <dbReference type="Proteomes" id="UP000198287"/>
    </source>
</evidence>
<keyword evidence="2" id="KW-1185">Reference proteome</keyword>
<evidence type="ECO:0000313" key="1">
    <source>
        <dbReference type="EMBL" id="OXA41077.1"/>
    </source>
</evidence>
<dbReference type="EMBL" id="LNIX01000030">
    <property type="protein sequence ID" value="OXA41077.1"/>
    <property type="molecule type" value="Genomic_DNA"/>
</dbReference>
<dbReference type="AlphaFoldDB" id="A0A226D8K1"/>
<dbReference type="Proteomes" id="UP000198287">
    <property type="component" value="Unassembled WGS sequence"/>
</dbReference>
<name>A0A226D8K1_FOLCA</name>
<comment type="caution">
    <text evidence="1">The sequence shown here is derived from an EMBL/GenBank/DDBJ whole genome shotgun (WGS) entry which is preliminary data.</text>
</comment>
<protein>
    <submittedName>
        <fullName evidence="1">Uncharacterized protein</fullName>
    </submittedName>
</protein>
<reference evidence="1 2" key="1">
    <citation type="submission" date="2015-12" db="EMBL/GenBank/DDBJ databases">
        <title>The genome of Folsomia candida.</title>
        <authorList>
            <person name="Faddeeva A."/>
            <person name="Derks M.F."/>
            <person name="Anvar Y."/>
            <person name="Smit S."/>
            <person name="Van Straalen N."/>
            <person name="Roelofs D."/>
        </authorList>
    </citation>
    <scope>NUCLEOTIDE SEQUENCE [LARGE SCALE GENOMIC DNA]</scope>
    <source>
        <strain evidence="1 2">VU population</strain>
        <tissue evidence="1">Whole body</tissue>
    </source>
</reference>